<reference evidence="2" key="1">
    <citation type="submission" date="2021-01" db="EMBL/GenBank/DDBJ databases">
        <title>Whole genome shotgun sequence of Rhizocola hellebori NBRC 109834.</title>
        <authorList>
            <person name="Komaki H."/>
            <person name="Tamura T."/>
        </authorList>
    </citation>
    <scope>NUCLEOTIDE SEQUENCE</scope>
    <source>
        <strain evidence="2">NBRC 109834</strain>
    </source>
</reference>
<dbReference type="AlphaFoldDB" id="A0A8J3VBX0"/>
<keyword evidence="1" id="KW-0472">Membrane</keyword>
<keyword evidence="1" id="KW-1133">Transmembrane helix</keyword>
<keyword evidence="3" id="KW-1185">Reference proteome</keyword>
<dbReference type="Proteomes" id="UP000612899">
    <property type="component" value="Unassembled WGS sequence"/>
</dbReference>
<organism evidence="2 3">
    <name type="scientific">Rhizocola hellebori</name>
    <dbReference type="NCBI Taxonomy" id="1392758"/>
    <lineage>
        <taxon>Bacteria</taxon>
        <taxon>Bacillati</taxon>
        <taxon>Actinomycetota</taxon>
        <taxon>Actinomycetes</taxon>
        <taxon>Micromonosporales</taxon>
        <taxon>Micromonosporaceae</taxon>
        <taxon>Rhizocola</taxon>
    </lineage>
</organism>
<feature type="transmembrane region" description="Helical" evidence="1">
    <location>
        <begin position="74"/>
        <end position="97"/>
    </location>
</feature>
<dbReference type="RefSeq" id="WP_203905999.1">
    <property type="nucleotide sequence ID" value="NZ_BONY01000001.1"/>
</dbReference>
<evidence type="ECO:0000256" key="1">
    <source>
        <dbReference type="SAM" id="Phobius"/>
    </source>
</evidence>
<dbReference type="EMBL" id="BONY01000001">
    <property type="protein sequence ID" value="GIH02049.1"/>
    <property type="molecule type" value="Genomic_DNA"/>
</dbReference>
<proteinExistence type="predicted"/>
<comment type="caution">
    <text evidence="2">The sequence shown here is derived from an EMBL/GenBank/DDBJ whole genome shotgun (WGS) entry which is preliminary data.</text>
</comment>
<keyword evidence="1" id="KW-0812">Transmembrane</keyword>
<accession>A0A8J3VBX0</accession>
<feature type="transmembrane region" description="Helical" evidence="1">
    <location>
        <begin position="20"/>
        <end position="36"/>
    </location>
</feature>
<sequence>MDQKNPFESPITFKLHRAEYLVFFAISIVLTIIHFGEINWWAWAGLFLYIDLIGYIPGAIAFRRSKDGRISKTYYVLYNTMHSLVTQTVVVGLWLLLFGPEWALLAIPFHVYGDRGLFGNFLKPFGLPFEPTPNPIYERLMALMKTRSDHEDRVPAPVHHERVQVGASS</sequence>
<name>A0A8J3VBX0_9ACTN</name>
<evidence type="ECO:0000313" key="3">
    <source>
        <dbReference type="Proteomes" id="UP000612899"/>
    </source>
</evidence>
<protein>
    <submittedName>
        <fullName evidence="2">Membrane protein</fullName>
    </submittedName>
</protein>
<feature type="transmembrane region" description="Helical" evidence="1">
    <location>
        <begin position="42"/>
        <end position="62"/>
    </location>
</feature>
<gene>
    <name evidence="2" type="ORF">Rhe02_01160</name>
</gene>
<evidence type="ECO:0000313" key="2">
    <source>
        <dbReference type="EMBL" id="GIH02049.1"/>
    </source>
</evidence>